<protein>
    <submittedName>
        <fullName evidence="2">Uncharacterized protein</fullName>
    </submittedName>
</protein>
<keyword evidence="3" id="KW-1185">Reference proteome</keyword>
<dbReference type="Proteomes" id="UP001469553">
    <property type="component" value="Unassembled WGS sequence"/>
</dbReference>
<organism evidence="2 3">
    <name type="scientific">Ameca splendens</name>
    <dbReference type="NCBI Taxonomy" id="208324"/>
    <lineage>
        <taxon>Eukaryota</taxon>
        <taxon>Metazoa</taxon>
        <taxon>Chordata</taxon>
        <taxon>Craniata</taxon>
        <taxon>Vertebrata</taxon>
        <taxon>Euteleostomi</taxon>
        <taxon>Actinopterygii</taxon>
        <taxon>Neopterygii</taxon>
        <taxon>Teleostei</taxon>
        <taxon>Neoteleostei</taxon>
        <taxon>Acanthomorphata</taxon>
        <taxon>Ovalentaria</taxon>
        <taxon>Atherinomorphae</taxon>
        <taxon>Cyprinodontiformes</taxon>
        <taxon>Goodeidae</taxon>
        <taxon>Ameca</taxon>
    </lineage>
</organism>
<feature type="compositionally biased region" description="Basic and acidic residues" evidence="1">
    <location>
        <begin position="15"/>
        <end position="27"/>
    </location>
</feature>
<reference evidence="2 3" key="1">
    <citation type="submission" date="2021-06" db="EMBL/GenBank/DDBJ databases">
        <authorList>
            <person name="Palmer J.M."/>
        </authorList>
    </citation>
    <scope>NUCLEOTIDE SEQUENCE [LARGE SCALE GENOMIC DNA]</scope>
    <source>
        <strain evidence="2 3">AS_MEX2019</strain>
        <tissue evidence="2">Muscle</tissue>
    </source>
</reference>
<evidence type="ECO:0000313" key="2">
    <source>
        <dbReference type="EMBL" id="MEQ2282826.1"/>
    </source>
</evidence>
<sequence>MESMQKESIWSPESLRLEEGGEGDGKGGRAGVCVGVAHFCRHGSTLSWDGMREVEKCNKVPAPPQNPSRPTFLLIASRPRGAVGRASASCHSLSQPGESRGLMLSSSTPTHTNVEGEGV</sequence>
<name>A0ABV0XN22_9TELE</name>
<gene>
    <name evidence="2" type="ORF">AMECASPLE_004790</name>
</gene>
<dbReference type="EMBL" id="JAHRIP010009612">
    <property type="protein sequence ID" value="MEQ2282826.1"/>
    <property type="molecule type" value="Genomic_DNA"/>
</dbReference>
<feature type="compositionally biased region" description="Polar residues" evidence="1">
    <location>
        <begin position="104"/>
        <end position="113"/>
    </location>
</feature>
<evidence type="ECO:0000313" key="3">
    <source>
        <dbReference type="Proteomes" id="UP001469553"/>
    </source>
</evidence>
<accession>A0ABV0XN22</accession>
<feature type="region of interest" description="Disordered" evidence="1">
    <location>
        <begin position="1"/>
        <end position="28"/>
    </location>
</feature>
<feature type="region of interest" description="Disordered" evidence="1">
    <location>
        <begin position="89"/>
        <end position="119"/>
    </location>
</feature>
<proteinExistence type="predicted"/>
<evidence type="ECO:0000256" key="1">
    <source>
        <dbReference type="SAM" id="MobiDB-lite"/>
    </source>
</evidence>
<comment type="caution">
    <text evidence="2">The sequence shown here is derived from an EMBL/GenBank/DDBJ whole genome shotgun (WGS) entry which is preliminary data.</text>
</comment>